<dbReference type="InterPro" id="IPR051118">
    <property type="entry name" value="LST-2"/>
</dbReference>
<feature type="compositionally biased region" description="Polar residues" evidence="5">
    <location>
        <begin position="604"/>
        <end position="621"/>
    </location>
</feature>
<proteinExistence type="predicted"/>
<keyword evidence="1" id="KW-0479">Metal-binding</keyword>
<feature type="compositionally biased region" description="Acidic residues" evidence="5">
    <location>
        <begin position="380"/>
        <end position="392"/>
    </location>
</feature>
<dbReference type="EMBL" id="CAEY01000791">
    <property type="status" value="NOT_ANNOTATED_CDS"/>
    <property type="molecule type" value="Genomic_DNA"/>
</dbReference>
<dbReference type="Proteomes" id="UP000015104">
    <property type="component" value="Unassembled WGS sequence"/>
</dbReference>
<reference evidence="8" key="1">
    <citation type="submission" date="2011-08" db="EMBL/GenBank/DDBJ databases">
        <authorList>
            <person name="Rombauts S."/>
        </authorList>
    </citation>
    <scope>NUCLEOTIDE SEQUENCE</scope>
    <source>
        <strain evidence="8">London</strain>
    </source>
</reference>
<dbReference type="EnsemblMetazoa" id="tetur02g03080.1">
    <property type="protein sequence ID" value="tetur02g03080.1"/>
    <property type="gene ID" value="tetur02g03080"/>
</dbReference>
<dbReference type="AlphaFoldDB" id="T1JV27"/>
<evidence type="ECO:0000256" key="4">
    <source>
        <dbReference type="PROSITE-ProRule" id="PRU00091"/>
    </source>
</evidence>
<dbReference type="GO" id="GO:0008270">
    <property type="term" value="F:zinc ion binding"/>
    <property type="evidence" value="ECO:0007669"/>
    <property type="project" value="UniProtKB-KW"/>
</dbReference>
<dbReference type="HOGENOM" id="CLU_007360_1_1_1"/>
<evidence type="ECO:0000256" key="1">
    <source>
        <dbReference type="ARBA" id="ARBA00022723"/>
    </source>
</evidence>
<evidence type="ECO:0000256" key="2">
    <source>
        <dbReference type="ARBA" id="ARBA00022771"/>
    </source>
</evidence>
<evidence type="ECO:0000313" key="8">
    <source>
        <dbReference type="Proteomes" id="UP000015104"/>
    </source>
</evidence>
<evidence type="ECO:0000259" key="6">
    <source>
        <dbReference type="PROSITE" id="PS50178"/>
    </source>
</evidence>
<dbReference type="GO" id="GO:0031901">
    <property type="term" value="C:early endosome membrane"/>
    <property type="evidence" value="ECO:0007669"/>
    <property type="project" value="TreeGrafter"/>
</dbReference>
<dbReference type="InterPro" id="IPR011011">
    <property type="entry name" value="Znf_FYVE_PHD"/>
</dbReference>
<dbReference type="STRING" id="32264.T1JV27"/>
<dbReference type="OrthoDB" id="20035at2759"/>
<protein>
    <recommendedName>
        <fullName evidence="6">FYVE-type domain-containing protein</fullName>
    </recommendedName>
</protein>
<dbReference type="PANTHER" id="PTHR46465:SF2">
    <property type="entry name" value="LATERAL SIGNALING TARGET PROTEIN 2 HOMOLOG"/>
    <property type="match status" value="1"/>
</dbReference>
<dbReference type="eggNOG" id="KOG1819">
    <property type="taxonomic scope" value="Eukaryota"/>
</dbReference>
<keyword evidence="3" id="KW-0862">Zinc</keyword>
<evidence type="ECO:0000313" key="7">
    <source>
        <dbReference type="EnsemblMetazoa" id="tetur02g03080.1"/>
    </source>
</evidence>
<dbReference type="SUPFAM" id="SSF57903">
    <property type="entry name" value="FYVE/PHD zinc finger"/>
    <property type="match status" value="1"/>
</dbReference>
<dbReference type="Gene3D" id="3.30.40.10">
    <property type="entry name" value="Zinc/RING finger domain, C3HC4 (zinc finger)"/>
    <property type="match status" value="1"/>
</dbReference>
<gene>
    <name evidence="7" type="primary">107371371</name>
</gene>
<keyword evidence="2 4" id="KW-0863">Zinc-finger</keyword>
<dbReference type="PANTHER" id="PTHR46465">
    <property type="entry name" value="LATERAL SIGNALING TARGET PROTEIN 2 HOMOLOG"/>
    <property type="match status" value="1"/>
</dbReference>
<dbReference type="PROSITE" id="PS50178">
    <property type="entry name" value="ZF_FYVE"/>
    <property type="match status" value="1"/>
</dbReference>
<feature type="compositionally biased region" description="Low complexity" evidence="5">
    <location>
        <begin position="540"/>
        <end position="554"/>
    </location>
</feature>
<name>T1JV27_TETUR</name>
<accession>T1JV27</accession>
<feature type="region of interest" description="Disordered" evidence="5">
    <location>
        <begin position="374"/>
        <end position="396"/>
    </location>
</feature>
<evidence type="ECO:0000256" key="3">
    <source>
        <dbReference type="ARBA" id="ARBA00022833"/>
    </source>
</evidence>
<feature type="compositionally biased region" description="Acidic residues" evidence="5">
    <location>
        <begin position="518"/>
        <end position="539"/>
    </location>
</feature>
<dbReference type="Pfam" id="PF01363">
    <property type="entry name" value="FYVE"/>
    <property type="match status" value="1"/>
</dbReference>
<dbReference type="InterPro" id="IPR013083">
    <property type="entry name" value="Znf_RING/FYVE/PHD"/>
</dbReference>
<dbReference type="SMART" id="SM00064">
    <property type="entry name" value="FYVE"/>
    <property type="match status" value="1"/>
</dbReference>
<dbReference type="InterPro" id="IPR017455">
    <property type="entry name" value="Znf_FYVE-rel"/>
</dbReference>
<reference evidence="7" key="2">
    <citation type="submission" date="2015-06" db="UniProtKB">
        <authorList>
            <consortium name="EnsemblMetazoa"/>
        </authorList>
    </citation>
    <scope>IDENTIFICATION</scope>
</reference>
<keyword evidence="8" id="KW-1185">Reference proteome</keyword>
<organism evidence="7 8">
    <name type="scientific">Tetranychus urticae</name>
    <name type="common">Two-spotted spider mite</name>
    <dbReference type="NCBI Taxonomy" id="32264"/>
    <lineage>
        <taxon>Eukaryota</taxon>
        <taxon>Metazoa</taxon>
        <taxon>Ecdysozoa</taxon>
        <taxon>Arthropoda</taxon>
        <taxon>Chelicerata</taxon>
        <taxon>Arachnida</taxon>
        <taxon>Acari</taxon>
        <taxon>Acariformes</taxon>
        <taxon>Trombidiformes</taxon>
        <taxon>Prostigmata</taxon>
        <taxon>Eleutherengona</taxon>
        <taxon>Raphignathae</taxon>
        <taxon>Tetranychoidea</taxon>
        <taxon>Tetranychidae</taxon>
        <taxon>Tetranychus</taxon>
    </lineage>
</organism>
<feature type="region of interest" description="Disordered" evidence="5">
    <location>
        <begin position="581"/>
        <end position="621"/>
    </location>
</feature>
<sequence>MYSLRKWFAAKMFAQQAVLNSENNQRNGNFSRLFGNSFNQANGNNQDFLHRQDTLLQFYYADEELNMVASELDSFDGRRDPVRCTNLVNQLRSAQDKLITILFRLMDEWNCERTSRDYRIKFPDDLLAGNENGESLNGQIWFGAECLAAGSNIMNHESESDALRPIAKTLTVKLDQLRLELRHCCADIDDNFMIYKDRIGLDLMFKLQQFDRIFANFEYEYVKAMLPIKTVKEIEQQQDLMVLFSESVQSALKRGLISQDEFDECEPTVIINIPRLAIIHGLVRCGQESPILKRDKSQLSSVFKPFHSRLHRIHSLLQFLRPVEIEILEKILINKDSELSAMDSFSWLKGVNLIGDHLSQRRYSDPGIVDQASGWLAGNGEDDEEDDGEDNYENSRKDSFVERPLKKCFSSISLMYILTKPDSKECGNYSANDRQLCDDNDSLASNATTTTNSTVDSFEIALAIGAKHSKYVSPGSKELLHNLFVSVAGIADQLQTNYASELRTILQNVYNLHSSSSDDNDEDLGSVEEALEAQEDSEDATSASSSNATSPSEAANITFPGSSYVNSNSVNQFNSAGGVCGASESGNTNNNHHHQQSTHNQIHPSSTSAETSNILNNTNQRETTRRLLPPIWVPDEMVSACILCDSQFTLIRRRHHCRNCGNIYCNSCCNYFVPLAHYGFPKPVRVCTICYYGDLRDIGIQQPLQIS</sequence>
<dbReference type="OMA" id="INPFSPC"/>
<evidence type="ECO:0000256" key="5">
    <source>
        <dbReference type="SAM" id="MobiDB-lite"/>
    </source>
</evidence>
<feature type="domain" description="FYVE-type" evidence="6">
    <location>
        <begin position="635"/>
        <end position="691"/>
    </location>
</feature>
<feature type="region of interest" description="Disordered" evidence="5">
    <location>
        <begin position="514"/>
        <end position="554"/>
    </location>
</feature>
<dbReference type="InterPro" id="IPR000306">
    <property type="entry name" value="Znf_FYVE"/>
</dbReference>